<protein>
    <submittedName>
        <fullName evidence="1">Uncharacterized protein</fullName>
    </submittedName>
</protein>
<sequence length="93" mass="10928">MLRLLLFLLQNANDNAVLFKDILYHVWDRHGLQSSNQRLWQVMQLLQFRLLSLHVPHDFITFCQMTGGKGVYLKGDMIRPYYFQKKTSAADAV</sequence>
<proteinExistence type="predicted"/>
<accession>A0ABV4E6S0</accession>
<evidence type="ECO:0000313" key="2">
    <source>
        <dbReference type="Proteomes" id="UP001565243"/>
    </source>
</evidence>
<comment type="caution">
    <text evidence="1">The sequence shown here is derived from an EMBL/GenBank/DDBJ whole genome shotgun (WGS) entry which is preliminary data.</text>
</comment>
<evidence type="ECO:0000313" key="1">
    <source>
        <dbReference type="EMBL" id="MEY8770621.1"/>
    </source>
</evidence>
<dbReference type="RefSeq" id="WP_253456568.1">
    <property type="nucleotide sequence ID" value="NZ_JBGFFX010000004.1"/>
</dbReference>
<keyword evidence="2" id="KW-1185">Reference proteome</keyword>
<dbReference type="Proteomes" id="UP001565243">
    <property type="component" value="Unassembled WGS sequence"/>
</dbReference>
<organism evidence="1 2">
    <name type="scientific">Erwinia aeris</name>
    <dbReference type="NCBI Taxonomy" id="3239803"/>
    <lineage>
        <taxon>Bacteria</taxon>
        <taxon>Pseudomonadati</taxon>
        <taxon>Pseudomonadota</taxon>
        <taxon>Gammaproteobacteria</taxon>
        <taxon>Enterobacterales</taxon>
        <taxon>Erwiniaceae</taxon>
        <taxon>Erwinia</taxon>
    </lineage>
</organism>
<reference evidence="1 2" key="1">
    <citation type="submission" date="2024-07" db="EMBL/GenBank/DDBJ databases">
        <authorList>
            <person name="Hebao G."/>
        </authorList>
    </citation>
    <scope>NUCLEOTIDE SEQUENCE [LARGE SCALE GENOMIC DNA]</scope>
    <source>
        <strain evidence="1 2">ACCC 02193</strain>
    </source>
</reference>
<gene>
    <name evidence="1" type="ORF">AB6T85_09300</name>
</gene>
<dbReference type="EMBL" id="JBGFFX010000004">
    <property type="protein sequence ID" value="MEY8770621.1"/>
    <property type="molecule type" value="Genomic_DNA"/>
</dbReference>
<name>A0ABV4E6S0_9GAMM</name>